<evidence type="ECO:0000259" key="2">
    <source>
        <dbReference type="Pfam" id="PF01337"/>
    </source>
</evidence>
<sequence length="134" mass="14331">MPTAPEHERQPWLRVTSGEPPAGATYVAGSACRTRADLFTEFASALRFPEYFGHNWDALVDCLSEVADRAPLTLGVDDAVQLLADEPAAELTTLLAALDGVARRAPGRLEVLLRAGPADEPALRQRIAAAAPQE</sequence>
<dbReference type="AlphaFoldDB" id="A0A8J3LNJ1"/>
<organism evidence="3 4">
    <name type="scientific">Planosporangium flavigriseum</name>
    <dbReference type="NCBI Taxonomy" id="373681"/>
    <lineage>
        <taxon>Bacteria</taxon>
        <taxon>Bacillati</taxon>
        <taxon>Actinomycetota</taxon>
        <taxon>Actinomycetes</taxon>
        <taxon>Micromonosporales</taxon>
        <taxon>Micromonosporaceae</taxon>
        <taxon>Planosporangium</taxon>
    </lineage>
</organism>
<dbReference type="EMBL" id="BONU01000041">
    <property type="protein sequence ID" value="GIG75972.1"/>
    <property type="molecule type" value="Genomic_DNA"/>
</dbReference>
<dbReference type="RefSeq" id="WP_168079694.1">
    <property type="nucleotide sequence ID" value="NZ_BAAAQJ010000029.1"/>
</dbReference>
<dbReference type="Gene3D" id="3.30.370.10">
    <property type="entry name" value="Barstar-like"/>
    <property type="match status" value="1"/>
</dbReference>
<keyword evidence="4" id="KW-1185">Reference proteome</keyword>
<evidence type="ECO:0000313" key="3">
    <source>
        <dbReference type="EMBL" id="GIG75972.1"/>
    </source>
</evidence>
<reference evidence="3" key="1">
    <citation type="submission" date="2021-01" db="EMBL/GenBank/DDBJ databases">
        <title>Whole genome shotgun sequence of Planosporangium flavigriseum NBRC 105377.</title>
        <authorList>
            <person name="Komaki H."/>
            <person name="Tamura T."/>
        </authorList>
    </citation>
    <scope>NUCLEOTIDE SEQUENCE</scope>
    <source>
        <strain evidence="3">NBRC 105377</strain>
    </source>
</reference>
<gene>
    <name evidence="3" type="ORF">Pfl04_43760</name>
</gene>
<dbReference type="InterPro" id="IPR000468">
    <property type="entry name" value="Barstar"/>
</dbReference>
<protein>
    <recommendedName>
        <fullName evidence="2">Barstar (barnase inhibitor) domain-containing protein</fullName>
    </recommendedName>
</protein>
<dbReference type="SUPFAM" id="SSF52038">
    <property type="entry name" value="Barstar-related"/>
    <property type="match status" value="1"/>
</dbReference>
<name>A0A8J3LNJ1_9ACTN</name>
<comment type="similarity">
    <text evidence="1">Belongs to the barstar family.</text>
</comment>
<dbReference type="InterPro" id="IPR035905">
    <property type="entry name" value="Barstar-like_sf"/>
</dbReference>
<comment type="caution">
    <text evidence="3">The sequence shown here is derived from an EMBL/GenBank/DDBJ whole genome shotgun (WGS) entry which is preliminary data.</text>
</comment>
<accession>A0A8J3LNJ1</accession>
<evidence type="ECO:0000313" key="4">
    <source>
        <dbReference type="Proteomes" id="UP000653674"/>
    </source>
</evidence>
<feature type="domain" description="Barstar (barnase inhibitor)" evidence="2">
    <location>
        <begin position="26"/>
        <end position="105"/>
    </location>
</feature>
<evidence type="ECO:0000256" key="1">
    <source>
        <dbReference type="ARBA" id="ARBA00006845"/>
    </source>
</evidence>
<proteinExistence type="inferred from homology"/>
<dbReference type="Pfam" id="PF01337">
    <property type="entry name" value="Barstar"/>
    <property type="match status" value="1"/>
</dbReference>
<dbReference type="Proteomes" id="UP000653674">
    <property type="component" value="Unassembled WGS sequence"/>
</dbReference>